<dbReference type="Gene3D" id="1.25.40.20">
    <property type="entry name" value="Ankyrin repeat-containing domain"/>
    <property type="match status" value="1"/>
</dbReference>
<dbReference type="AlphaFoldDB" id="A0A8H7MCT4"/>
<keyword evidence="3" id="KW-1185">Reference proteome</keyword>
<gene>
    <name evidence="2" type="ORF">EKO04_010950</name>
</gene>
<comment type="caution">
    <text evidence="2">The sequence shown here is derived from an EMBL/GenBank/DDBJ whole genome shotgun (WGS) entry which is preliminary data.</text>
</comment>
<evidence type="ECO:0000256" key="1">
    <source>
        <dbReference type="SAM" id="MobiDB-lite"/>
    </source>
</evidence>
<organism evidence="2 3">
    <name type="scientific">Ascochyta lentis</name>
    <dbReference type="NCBI Taxonomy" id="205686"/>
    <lineage>
        <taxon>Eukaryota</taxon>
        <taxon>Fungi</taxon>
        <taxon>Dikarya</taxon>
        <taxon>Ascomycota</taxon>
        <taxon>Pezizomycotina</taxon>
        <taxon>Dothideomycetes</taxon>
        <taxon>Pleosporomycetidae</taxon>
        <taxon>Pleosporales</taxon>
        <taxon>Pleosporineae</taxon>
        <taxon>Didymellaceae</taxon>
        <taxon>Ascochyta</taxon>
    </lineage>
</organism>
<proteinExistence type="predicted"/>
<sequence>MSGAFEVAAGAFAVVGVTDVIVRAGRDLYNFLRDIEDAPVNAQRLCDSIAETVLLASASKRCLLELKTQNQSAPVVEVVDTLSSALKSLDRELKSLKFHTTKCKGSTKRWSNIRYALSEQRINKALSSLERSKSLLTNTLTLACRELTSVENQQTERLIQQVVSKTVDLTQAVNARFDANEQSLATRLDALQQHNLATQTSHRHALNARLDAHHRELITAHKLHQDSLTVTRRAQISASSSQNRLLRVSTQTNRRTALISQDMRAHNQASDKQHQQTRDLVIASFRDLQILQNRPMPKATTSGRQVMYFGEQRDLIMPALYSIKKELAVVFDQLFTNHCQEVSPSHIAWLQSEFQNLVASAAQEEAASHPMSTATSFDTWLYSRETNKIEGSLKEQSSPISNPHQSGKMGPVALQRGRKRPDRAISFKTPSGTIRVRLPRRIITTSATDTFEEVGFSFFSASGESFAALHASFIRAKDHYMAPTICAQLQTFVLAGKEYLGRFYHLLRDGTFQEFDSALRSGTISLYHVHGEFPGLNIIFYFATCYGREDILRYLESQGVGSSTLRQNQSVSLGLWWYLRQNTEPTFKSRDAILGTCVDDSTLLADLVMLGLSEFNTTFDDDRFLRLFGNCLQRLHMDNPIDLHGRKISLETAEGSFEMIPGIVRFLLETGADPNAGDLFGLSLIGSFLTSALFKKCITTAQGHMIRKQVLNALIESGADVLHRDRYGYTAAQWAWDCGHWDPWCEALQENGLSVQEVDTDKEQGWALRTDESDQGDVNTEAEEDPSDSS</sequence>
<reference evidence="2" key="1">
    <citation type="submission" date="2018-12" db="EMBL/GenBank/DDBJ databases">
        <authorList>
            <person name="Syme R.A."/>
            <person name="Farfan-Caceres L."/>
            <person name="Lichtenzveig J."/>
        </authorList>
    </citation>
    <scope>NUCLEOTIDE SEQUENCE</scope>
    <source>
        <strain evidence="2">Al4</strain>
    </source>
</reference>
<dbReference type="OrthoDB" id="3800086at2759"/>
<dbReference type="Proteomes" id="UP000651452">
    <property type="component" value="Unassembled WGS sequence"/>
</dbReference>
<dbReference type="InterPro" id="IPR036770">
    <property type="entry name" value="Ankyrin_rpt-contain_sf"/>
</dbReference>
<evidence type="ECO:0008006" key="4">
    <source>
        <dbReference type="Google" id="ProtNLM"/>
    </source>
</evidence>
<reference evidence="2" key="2">
    <citation type="submission" date="2020-09" db="EMBL/GenBank/DDBJ databases">
        <title>Reference genome assembly for Australian Ascochyta lentis isolate Al4.</title>
        <authorList>
            <person name="Lee R.C."/>
            <person name="Farfan-Caceres L.M."/>
            <person name="Debler J.W."/>
            <person name="Williams A.H."/>
            <person name="Henares B.M."/>
        </authorList>
    </citation>
    <scope>NUCLEOTIDE SEQUENCE</scope>
    <source>
        <strain evidence="2">Al4</strain>
    </source>
</reference>
<feature type="region of interest" description="Disordered" evidence="1">
    <location>
        <begin position="758"/>
        <end position="790"/>
    </location>
</feature>
<dbReference type="EMBL" id="RZGK01000022">
    <property type="protein sequence ID" value="KAF9690879.1"/>
    <property type="molecule type" value="Genomic_DNA"/>
</dbReference>
<feature type="compositionally biased region" description="Acidic residues" evidence="1">
    <location>
        <begin position="780"/>
        <end position="790"/>
    </location>
</feature>
<protein>
    <recommendedName>
        <fullName evidence="4">Fungal N-terminal domain-containing protein</fullName>
    </recommendedName>
</protein>
<name>A0A8H7MCT4_9PLEO</name>
<evidence type="ECO:0000313" key="2">
    <source>
        <dbReference type="EMBL" id="KAF9690879.1"/>
    </source>
</evidence>
<evidence type="ECO:0000313" key="3">
    <source>
        <dbReference type="Proteomes" id="UP000651452"/>
    </source>
</evidence>
<feature type="compositionally biased region" description="Basic and acidic residues" evidence="1">
    <location>
        <begin position="759"/>
        <end position="772"/>
    </location>
</feature>
<accession>A0A8H7MCT4</accession>
<dbReference type="SUPFAM" id="SSF48403">
    <property type="entry name" value="Ankyrin repeat"/>
    <property type="match status" value="1"/>
</dbReference>